<evidence type="ECO:0000259" key="4">
    <source>
        <dbReference type="Pfam" id="PF00149"/>
    </source>
</evidence>
<feature type="domain" description="Calcineurin-like phosphoesterase" evidence="4">
    <location>
        <begin position="152"/>
        <end position="314"/>
    </location>
</feature>
<dbReference type="InterPro" id="IPR004843">
    <property type="entry name" value="Calcineurin-like_PHP"/>
</dbReference>
<dbReference type="EMBL" id="CAJHOF010000001">
    <property type="protein sequence ID" value="CAD7286678.1"/>
    <property type="molecule type" value="Genomic_DNA"/>
</dbReference>
<dbReference type="InterPro" id="IPR051158">
    <property type="entry name" value="Metallophosphoesterase_sf"/>
</dbReference>
<dbReference type="Pfam" id="PF00149">
    <property type="entry name" value="Metallophos"/>
    <property type="match status" value="1"/>
</dbReference>
<feature type="transmembrane region" description="Helical" evidence="3">
    <location>
        <begin position="39"/>
        <end position="60"/>
    </location>
</feature>
<dbReference type="SUPFAM" id="SSF56300">
    <property type="entry name" value="Metallo-dependent phosphatases"/>
    <property type="match status" value="1"/>
</dbReference>
<keyword evidence="2" id="KW-0378">Hydrolase</keyword>
<feature type="transmembrane region" description="Helical" evidence="3">
    <location>
        <begin position="6"/>
        <end position="27"/>
    </location>
</feature>
<dbReference type="Proteomes" id="UP000789803">
    <property type="component" value="Unassembled WGS sequence"/>
</dbReference>
<accession>A0ABM8Q1N4</accession>
<evidence type="ECO:0000256" key="3">
    <source>
        <dbReference type="SAM" id="Phobius"/>
    </source>
</evidence>
<dbReference type="PANTHER" id="PTHR31302:SF31">
    <property type="entry name" value="PHOSPHODIESTERASE YAEI"/>
    <property type="match status" value="1"/>
</dbReference>
<evidence type="ECO:0000313" key="5">
    <source>
        <dbReference type="EMBL" id="CAD7286678.1"/>
    </source>
</evidence>
<keyword evidence="1" id="KW-0479">Metal-binding</keyword>
<dbReference type="InterPro" id="IPR029052">
    <property type="entry name" value="Metallo-depent_PP-like"/>
</dbReference>
<proteinExistence type="predicted"/>
<dbReference type="CDD" id="cd07385">
    <property type="entry name" value="MPP_YkuE_C"/>
    <property type="match status" value="1"/>
</dbReference>
<feature type="transmembrane region" description="Helical" evidence="3">
    <location>
        <begin position="66"/>
        <end position="91"/>
    </location>
</feature>
<name>A0ABM8Q1N4_9BACT</name>
<dbReference type="RefSeq" id="WP_229931857.1">
    <property type="nucleotide sequence ID" value="NZ_CAJHOF010000001.1"/>
</dbReference>
<keyword evidence="3" id="KW-0472">Membrane</keyword>
<comment type="caution">
    <text evidence="5">The sequence shown here is derived from an EMBL/GenBank/DDBJ whole genome shotgun (WGS) entry which is preliminary data.</text>
</comment>
<reference evidence="5 6" key="1">
    <citation type="submission" date="2020-11" db="EMBL/GenBank/DDBJ databases">
        <authorList>
            <person name="Peeters C."/>
        </authorList>
    </citation>
    <scope>NUCLEOTIDE SEQUENCE [LARGE SCALE GENOMIC DNA]</scope>
    <source>
        <strain evidence="5 6">LMG 7974</strain>
    </source>
</reference>
<feature type="transmembrane region" description="Helical" evidence="3">
    <location>
        <begin position="111"/>
        <end position="133"/>
    </location>
</feature>
<sequence length="372" mass="42129">MLRWVFVISVAFIASVLLNFYSYKRFLRKISFLQPYLKYIRVFIVFVGILEATYIFSVLINFSLHIHLYLAGAFLLGFSWFLFGVSVAYDVLRIVFKRTKFNSNRRKFLKFVFDTAFLVVFVGFLLQGVFSAIKPPRIKHNQIRISGLKSPLRIAVVSDIHIGDFLQKEFLAQLVYQINSTKPDIVAIVGDLADMSGDEMGDFLEPLKDLKSTYGTYYVPGNHEYYHGIDGILSKVNDVGVKILGNKNVNIGGLNLAGVYDVVGLKFNYLKPDLDVALSGINENEPTILLTHQPKFIRYMHKDVDLVICGHTHGGQIFPFHFLVLLDQPYLYGLNKHNDKMQVYVSSGAGFWGPPVRILAPSEIAILDLVGE</sequence>
<dbReference type="PANTHER" id="PTHR31302">
    <property type="entry name" value="TRANSMEMBRANE PROTEIN WITH METALLOPHOSPHOESTERASE DOMAIN-RELATED"/>
    <property type="match status" value="1"/>
</dbReference>
<evidence type="ECO:0000256" key="1">
    <source>
        <dbReference type="ARBA" id="ARBA00022723"/>
    </source>
</evidence>
<evidence type="ECO:0000256" key="2">
    <source>
        <dbReference type="ARBA" id="ARBA00022801"/>
    </source>
</evidence>
<keyword evidence="6" id="KW-1185">Reference proteome</keyword>
<organism evidence="5 6">
    <name type="scientific">Campylobacter majalis</name>
    <dbReference type="NCBI Taxonomy" id="2790656"/>
    <lineage>
        <taxon>Bacteria</taxon>
        <taxon>Pseudomonadati</taxon>
        <taxon>Campylobacterota</taxon>
        <taxon>Epsilonproteobacteria</taxon>
        <taxon>Campylobacterales</taxon>
        <taxon>Campylobacteraceae</taxon>
        <taxon>Campylobacter</taxon>
    </lineage>
</organism>
<keyword evidence="3" id="KW-1133">Transmembrane helix</keyword>
<gene>
    <name evidence="5" type="ORF">LMG7974_00029</name>
</gene>
<evidence type="ECO:0000313" key="6">
    <source>
        <dbReference type="Proteomes" id="UP000789803"/>
    </source>
</evidence>
<protein>
    <recommendedName>
        <fullName evidence="4">Calcineurin-like phosphoesterase domain-containing protein</fullName>
    </recommendedName>
</protein>
<dbReference type="Gene3D" id="3.60.21.10">
    <property type="match status" value="1"/>
</dbReference>
<keyword evidence="3" id="KW-0812">Transmembrane</keyword>